<keyword evidence="1" id="KW-0732">Signal</keyword>
<sequence>MRFLSVLLVIAVAVISSTAAATARMTKFPVRMNGFSDFCSANSLDQKGDVLQVSGDCSSELHGDRGIGAALFTSHININECLGNSNGNLAPQAHGDALRSCECDVGYTLCDTCNGTSLKCSCKNNAGQKQVTLRDMNQFLGIGLDGDGRVVLYCNGVYGEWQQCVKNGASTKCPQIGN</sequence>
<gene>
    <name evidence="2" type="ORF">Daus18300_005754</name>
</gene>
<dbReference type="EMBL" id="JAWRVE010000043">
    <property type="protein sequence ID" value="KAL1868918.1"/>
    <property type="molecule type" value="Genomic_DNA"/>
</dbReference>
<proteinExistence type="predicted"/>
<name>A0ABR3WZL9_9PEZI</name>
<accession>A0ABR3WZL9</accession>
<feature type="chain" id="PRO_5046656167" description="Cyanovirin-N domain-containing protein" evidence="1">
    <location>
        <begin position="20"/>
        <end position="178"/>
    </location>
</feature>
<evidence type="ECO:0000313" key="3">
    <source>
        <dbReference type="Proteomes" id="UP001583177"/>
    </source>
</evidence>
<organism evidence="2 3">
    <name type="scientific">Diaporthe australafricana</name>
    <dbReference type="NCBI Taxonomy" id="127596"/>
    <lineage>
        <taxon>Eukaryota</taxon>
        <taxon>Fungi</taxon>
        <taxon>Dikarya</taxon>
        <taxon>Ascomycota</taxon>
        <taxon>Pezizomycotina</taxon>
        <taxon>Sordariomycetes</taxon>
        <taxon>Sordariomycetidae</taxon>
        <taxon>Diaporthales</taxon>
        <taxon>Diaporthaceae</taxon>
        <taxon>Diaporthe</taxon>
    </lineage>
</organism>
<evidence type="ECO:0008006" key="4">
    <source>
        <dbReference type="Google" id="ProtNLM"/>
    </source>
</evidence>
<dbReference type="Proteomes" id="UP001583177">
    <property type="component" value="Unassembled WGS sequence"/>
</dbReference>
<protein>
    <recommendedName>
        <fullName evidence="4">Cyanovirin-N domain-containing protein</fullName>
    </recommendedName>
</protein>
<comment type="caution">
    <text evidence="2">The sequence shown here is derived from an EMBL/GenBank/DDBJ whole genome shotgun (WGS) entry which is preliminary data.</text>
</comment>
<dbReference type="SUPFAM" id="SSF51322">
    <property type="entry name" value="Cyanovirin-N"/>
    <property type="match status" value="1"/>
</dbReference>
<reference evidence="2 3" key="1">
    <citation type="journal article" date="2024" name="IMA Fungus">
        <title>IMA Genome - F19 : A genome assembly and annotation guide to empower mycologists, including annotated draft genome sequences of Ceratocystis pirilliformis, Diaporthe australafricana, Fusarium ophioides, Paecilomyces lecythidis, and Sporothrix stenoceras.</title>
        <authorList>
            <person name="Aylward J."/>
            <person name="Wilson A.M."/>
            <person name="Visagie C.M."/>
            <person name="Spraker J."/>
            <person name="Barnes I."/>
            <person name="Buitendag C."/>
            <person name="Ceriani C."/>
            <person name="Del Mar Angel L."/>
            <person name="du Plessis D."/>
            <person name="Fuchs T."/>
            <person name="Gasser K."/>
            <person name="Kramer D."/>
            <person name="Li W."/>
            <person name="Munsamy K."/>
            <person name="Piso A."/>
            <person name="Price J.L."/>
            <person name="Sonnekus B."/>
            <person name="Thomas C."/>
            <person name="van der Nest A."/>
            <person name="van Dijk A."/>
            <person name="van Heerden A."/>
            <person name="van Vuuren N."/>
            <person name="Yilmaz N."/>
            <person name="Duong T.A."/>
            <person name="van der Merwe N.A."/>
            <person name="Wingfield M.J."/>
            <person name="Wingfield B.D."/>
        </authorList>
    </citation>
    <scope>NUCLEOTIDE SEQUENCE [LARGE SCALE GENOMIC DNA]</scope>
    <source>
        <strain evidence="2 3">CMW 18300</strain>
    </source>
</reference>
<dbReference type="InterPro" id="IPR036673">
    <property type="entry name" value="Cyanovirin-N_sf"/>
</dbReference>
<evidence type="ECO:0000256" key="1">
    <source>
        <dbReference type="SAM" id="SignalP"/>
    </source>
</evidence>
<keyword evidence="3" id="KW-1185">Reference proteome</keyword>
<dbReference type="Gene3D" id="2.30.60.10">
    <property type="entry name" value="Cyanovirin-N"/>
    <property type="match status" value="1"/>
</dbReference>
<evidence type="ECO:0000313" key="2">
    <source>
        <dbReference type="EMBL" id="KAL1868918.1"/>
    </source>
</evidence>
<feature type="signal peptide" evidence="1">
    <location>
        <begin position="1"/>
        <end position="19"/>
    </location>
</feature>